<dbReference type="InterPro" id="IPR036271">
    <property type="entry name" value="Tet_transcr_reg_TetR-rel_C_sf"/>
</dbReference>
<organism evidence="1 2">
    <name type="scientific">Galactobacter valiniphilus</name>
    <dbReference type="NCBI Taxonomy" id="2676122"/>
    <lineage>
        <taxon>Bacteria</taxon>
        <taxon>Bacillati</taxon>
        <taxon>Actinomycetota</taxon>
        <taxon>Actinomycetes</taxon>
        <taxon>Micrococcales</taxon>
        <taxon>Micrococcaceae</taxon>
        <taxon>Galactobacter</taxon>
    </lineage>
</organism>
<evidence type="ECO:0000313" key="2">
    <source>
        <dbReference type="Proteomes" id="UP000265419"/>
    </source>
</evidence>
<accession>A0A399JAB1</accession>
<protein>
    <recommendedName>
        <fullName evidence="3">TetR/AcrR family transcriptional regulator</fullName>
    </recommendedName>
</protein>
<dbReference type="Gene3D" id="1.10.357.10">
    <property type="entry name" value="Tetracycline Repressor, domain 2"/>
    <property type="match status" value="1"/>
</dbReference>
<dbReference type="SUPFAM" id="SSF48498">
    <property type="entry name" value="Tetracyclin repressor-like, C-terminal domain"/>
    <property type="match status" value="1"/>
</dbReference>
<evidence type="ECO:0000313" key="1">
    <source>
        <dbReference type="EMBL" id="RII42531.1"/>
    </source>
</evidence>
<dbReference type="EMBL" id="QQXK01000011">
    <property type="protein sequence ID" value="RII42531.1"/>
    <property type="molecule type" value="Genomic_DNA"/>
</dbReference>
<comment type="caution">
    <text evidence="1">The sequence shown here is derived from an EMBL/GenBank/DDBJ whole genome shotgun (WGS) entry which is preliminary data.</text>
</comment>
<gene>
    <name evidence="1" type="ORF">DWB68_07225</name>
</gene>
<dbReference type="AlphaFoldDB" id="A0A399JAB1"/>
<name>A0A399JAB1_9MICC</name>
<evidence type="ECO:0008006" key="3">
    <source>
        <dbReference type="Google" id="ProtNLM"/>
    </source>
</evidence>
<dbReference type="Proteomes" id="UP000265419">
    <property type="component" value="Unassembled WGS sequence"/>
</dbReference>
<reference evidence="1 2" key="1">
    <citation type="submission" date="2018-07" db="EMBL/GenBank/DDBJ databases">
        <title>Arthrobacter sp. nov., isolated from raw cow's milk with high bacterial count.</title>
        <authorList>
            <person name="Hahne J."/>
            <person name="Isele D."/>
            <person name="Lipski A."/>
        </authorList>
    </citation>
    <scope>NUCLEOTIDE SEQUENCE [LARGE SCALE GENOMIC DNA]</scope>
    <source>
        <strain evidence="1 2">JZ R-35</strain>
    </source>
</reference>
<sequence length="194" mass="21134">MGAPALTPRARAITAVARHLKGGGIPDFSFPAMAKAVRLTEEQLGELFPSADVLAAAAMSWLFAEADQQFFSGNDGRGWVGLGNYAALMRDLEPKRGAVSMFVRLRVEAADPEHPAHEILDELRNRNIEALESIFRGGVEDGVMRPELDPRRMALATLGLIEGSQGLKQVIDEGVDVAGTFEEFVELLKLKYEV</sequence>
<proteinExistence type="predicted"/>
<keyword evidence="2" id="KW-1185">Reference proteome</keyword>